<dbReference type="CDD" id="cd00378">
    <property type="entry name" value="SHMT"/>
    <property type="match status" value="1"/>
</dbReference>
<proteinExistence type="inferred from homology"/>
<keyword evidence="8" id="KW-1185">Reference proteome</keyword>
<keyword evidence="4" id="KW-0028">Amino-acid biosynthesis</keyword>
<dbReference type="InterPro" id="IPR049943">
    <property type="entry name" value="Ser_HO-MeTrfase-like"/>
</dbReference>
<evidence type="ECO:0000259" key="6">
    <source>
        <dbReference type="Pfam" id="PF00464"/>
    </source>
</evidence>
<dbReference type="EMBL" id="BAAANF010000015">
    <property type="protein sequence ID" value="GAA1691512.1"/>
    <property type="molecule type" value="Genomic_DNA"/>
</dbReference>
<gene>
    <name evidence="4" type="primary">glyA</name>
    <name evidence="7" type="ORF">GCM10009745_41070</name>
</gene>
<dbReference type="PANTHER" id="PTHR11680:SF35">
    <property type="entry name" value="SERINE HYDROXYMETHYLTRANSFERASE 1"/>
    <property type="match status" value="1"/>
</dbReference>
<dbReference type="InterPro" id="IPR015422">
    <property type="entry name" value="PyrdxlP-dep_Trfase_small"/>
</dbReference>
<feature type="domain" description="Serine hydroxymethyltransferase-like" evidence="6">
    <location>
        <begin position="36"/>
        <end position="421"/>
    </location>
</feature>
<organism evidence="7 8">
    <name type="scientific">Kribbella yunnanensis</name>
    <dbReference type="NCBI Taxonomy" id="190194"/>
    <lineage>
        <taxon>Bacteria</taxon>
        <taxon>Bacillati</taxon>
        <taxon>Actinomycetota</taxon>
        <taxon>Actinomycetes</taxon>
        <taxon>Propionibacteriales</taxon>
        <taxon>Kribbellaceae</taxon>
        <taxon>Kribbella</taxon>
    </lineage>
</organism>
<comment type="function">
    <text evidence="4">Catalyzes the reversible interconversion of serine and glycine with tetrahydrofolate (THF) serving as the one-carbon carrier. This reaction serves as the major source of one-carbon groups required for the biosynthesis of purines, thymidylate, methionine, and other important biomolecules. Also exhibits THF-independent aldolase activity toward beta-hydroxyamino acids, producing glycine and aldehydes, via a retro-aldol mechanism.</text>
</comment>
<keyword evidence="4" id="KW-0808">Transferase</keyword>
<evidence type="ECO:0000256" key="5">
    <source>
        <dbReference type="SAM" id="MobiDB-lite"/>
    </source>
</evidence>
<dbReference type="SUPFAM" id="SSF53383">
    <property type="entry name" value="PLP-dependent transferases"/>
    <property type="match status" value="1"/>
</dbReference>
<comment type="caution">
    <text evidence="7">The sequence shown here is derived from an EMBL/GenBank/DDBJ whole genome shotgun (WGS) entry which is preliminary data.</text>
</comment>
<dbReference type="Proteomes" id="UP001500280">
    <property type="component" value="Unassembled WGS sequence"/>
</dbReference>
<evidence type="ECO:0000313" key="8">
    <source>
        <dbReference type="Proteomes" id="UP001500280"/>
    </source>
</evidence>
<protein>
    <recommendedName>
        <fullName evidence="4">Serine hydroxymethyltransferase</fullName>
        <shortName evidence="4">SHMT</shortName>
        <shortName evidence="4">Serine methylase</shortName>
        <ecNumber evidence="4">2.1.2.1</ecNumber>
    </recommendedName>
</protein>
<dbReference type="InterPro" id="IPR001085">
    <property type="entry name" value="Ser_HO-MeTrfase"/>
</dbReference>
<comment type="subcellular location">
    <subcellularLocation>
        <location evidence="4">Cytoplasm</location>
    </subcellularLocation>
</comment>
<accession>A0ABN2HPZ6</accession>
<dbReference type="PIRSF" id="PIRSF000412">
    <property type="entry name" value="SHMT"/>
    <property type="match status" value="1"/>
</dbReference>
<feature type="binding site" evidence="4">
    <location>
        <position position="149"/>
    </location>
    <ligand>
        <name>(6S)-5,6,7,8-tetrahydrofolate</name>
        <dbReference type="ChEBI" id="CHEBI:57453"/>
    </ligand>
</feature>
<evidence type="ECO:0000256" key="3">
    <source>
        <dbReference type="ARBA" id="ARBA00022898"/>
    </source>
</evidence>
<keyword evidence="3 4" id="KW-0663">Pyridoxal phosphate</keyword>
<keyword evidence="4" id="KW-0963">Cytoplasm</keyword>
<evidence type="ECO:0000256" key="2">
    <source>
        <dbReference type="ARBA" id="ARBA00006376"/>
    </source>
</evidence>
<feature type="modified residue" description="N6-(pyridoxal phosphate)lysine" evidence="4">
    <location>
        <position position="257"/>
    </location>
</feature>
<dbReference type="EC" id="2.1.2.1" evidence="4"/>
<evidence type="ECO:0000313" key="7">
    <source>
        <dbReference type="EMBL" id="GAA1691512.1"/>
    </source>
</evidence>
<feature type="binding site" evidence="4">
    <location>
        <begin position="153"/>
        <end position="155"/>
    </location>
    <ligand>
        <name>(6S)-5,6,7,8-tetrahydrofolate</name>
        <dbReference type="ChEBI" id="CHEBI:57453"/>
    </ligand>
</feature>
<dbReference type="Gene3D" id="3.40.640.10">
    <property type="entry name" value="Type I PLP-dependent aspartate aminotransferase-like (Major domain)"/>
    <property type="match status" value="1"/>
</dbReference>
<keyword evidence="4" id="KW-0554">One-carbon metabolism</keyword>
<comment type="catalytic activity">
    <reaction evidence="4">
        <text>(6R)-5,10-methylene-5,6,7,8-tetrahydrofolate + glycine + H2O = (6S)-5,6,7,8-tetrahydrofolate + L-serine</text>
        <dbReference type="Rhea" id="RHEA:15481"/>
        <dbReference type="ChEBI" id="CHEBI:15377"/>
        <dbReference type="ChEBI" id="CHEBI:15636"/>
        <dbReference type="ChEBI" id="CHEBI:33384"/>
        <dbReference type="ChEBI" id="CHEBI:57305"/>
        <dbReference type="ChEBI" id="CHEBI:57453"/>
        <dbReference type="EC" id="2.1.2.1"/>
    </reaction>
</comment>
<name>A0ABN2HPZ6_9ACTN</name>
<dbReference type="Pfam" id="PF00464">
    <property type="entry name" value="SHMT"/>
    <property type="match status" value="1"/>
</dbReference>
<sequence length="470" mass="50754">MNNSQPLPVSEQLGDAEPHEMPTDMGQLLRQGHTRLQQEDEALYSLLEQEFQRQQTSLNLVASSSVVDPTTHACMASVAANVTAEGYPGRRYQGGCEVIDEIELLAIERAKVAFRAEFANVQTHSASIANEMLLLRLLEPGDVILGMRLDAGGHLTHGAGASVSGKRFRAVGYGVTAEGFIDYSQVRDLALAHRPKLLICGATAYPRHIDFQRFREIADEVGALLLADITHVAGLVAARLHPSPLPHAHLVTTCTHKQLYGPRGGLILLGPDRSGLWKGDVSLEDEVQRGVFPYFQGAPVPNVIAAKARAFHRLTTPWFRELALRIKANAGDLATGLAQRGCAIVSGGTDNHLVMVDVASSYGLTGIVAQKALERCRINVNKNAIPNDAKSVAIASGIRLGSNTTSLRGFGSAEMEQCADLVDRVLRAAKQRGERDYSLDEQVAAQVEGEVVQLCRRHPMDGYPVTGGPE</sequence>
<comment type="subunit">
    <text evidence="4">Homodimer.</text>
</comment>
<dbReference type="InterPro" id="IPR039429">
    <property type="entry name" value="SHMT-like_dom"/>
</dbReference>
<evidence type="ECO:0000256" key="4">
    <source>
        <dbReference type="HAMAP-Rule" id="MF_00051"/>
    </source>
</evidence>
<evidence type="ECO:0000256" key="1">
    <source>
        <dbReference type="ARBA" id="ARBA00001933"/>
    </source>
</evidence>
<feature type="site" description="Plays an important role in substrate specificity" evidence="4">
    <location>
        <position position="256"/>
    </location>
</feature>
<dbReference type="Gene3D" id="3.90.1150.10">
    <property type="entry name" value="Aspartate Aminotransferase, domain 1"/>
    <property type="match status" value="1"/>
</dbReference>
<dbReference type="HAMAP" id="MF_00051">
    <property type="entry name" value="SHMT"/>
    <property type="match status" value="1"/>
</dbReference>
<reference evidence="7 8" key="1">
    <citation type="journal article" date="2019" name="Int. J. Syst. Evol. Microbiol.">
        <title>The Global Catalogue of Microorganisms (GCM) 10K type strain sequencing project: providing services to taxonomists for standard genome sequencing and annotation.</title>
        <authorList>
            <consortium name="The Broad Institute Genomics Platform"/>
            <consortium name="The Broad Institute Genome Sequencing Center for Infectious Disease"/>
            <person name="Wu L."/>
            <person name="Ma J."/>
        </authorList>
    </citation>
    <scope>NUCLEOTIDE SEQUENCE [LARGE SCALE GENOMIC DNA]</scope>
    <source>
        <strain evidence="7 8">JCM 14307</strain>
    </source>
</reference>
<dbReference type="NCBIfam" id="NF000586">
    <property type="entry name" value="PRK00011.1"/>
    <property type="match status" value="1"/>
</dbReference>
<dbReference type="InterPro" id="IPR015421">
    <property type="entry name" value="PyrdxlP-dep_Trfase_major"/>
</dbReference>
<feature type="region of interest" description="Disordered" evidence="5">
    <location>
        <begin position="1"/>
        <end position="22"/>
    </location>
</feature>
<comment type="pathway">
    <text evidence="4">One-carbon metabolism; tetrahydrofolate interconversion.</text>
</comment>
<comment type="similarity">
    <text evidence="2 4">Belongs to the SHMT family.</text>
</comment>
<comment type="caution">
    <text evidence="4">Lacks conserved residue(s) required for the propagation of feature annotation.</text>
</comment>
<dbReference type="InterPro" id="IPR015424">
    <property type="entry name" value="PyrdxlP-dep_Trfase"/>
</dbReference>
<dbReference type="PANTHER" id="PTHR11680">
    <property type="entry name" value="SERINE HYDROXYMETHYLTRANSFERASE"/>
    <property type="match status" value="1"/>
</dbReference>
<comment type="cofactor">
    <cofactor evidence="1 4">
        <name>pyridoxal 5'-phosphate</name>
        <dbReference type="ChEBI" id="CHEBI:597326"/>
    </cofactor>
</comment>
<comment type="pathway">
    <text evidence="4">Amino-acid biosynthesis; glycine biosynthesis; glycine from L-serine: step 1/1.</text>
</comment>